<name>A0ABT7E479_9NEIS</name>
<feature type="non-terminal residue" evidence="2">
    <location>
        <position position="125"/>
    </location>
</feature>
<evidence type="ECO:0000313" key="3">
    <source>
        <dbReference type="Proteomes" id="UP001172778"/>
    </source>
</evidence>
<protein>
    <submittedName>
        <fullName evidence="2">Transposase</fullName>
    </submittedName>
</protein>
<comment type="caution">
    <text evidence="2">The sequence shown here is derived from an EMBL/GenBank/DDBJ whole genome shotgun (WGS) entry which is preliminary data.</text>
</comment>
<dbReference type="InterPro" id="IPR021027">
    <property type="entry name" value="Transposase_put_HTH"/>
</dbReference>
<evidence type="ECO:0000259" key="1">
    <source>
        <dbReference type="Pfam" id="PF12323"/>
    </source>
</evidence>
<gene>
    <name evidence="2" type="ORF">PZA18_24040</name>
</gene>
<dbReference type="Pfam" id="PF12323">
    <property type="entry name" value="HTH_OrfB_IS605"/>
    <property type="match status" value="1"/>
</dbReference>
<accession>A0ABT7E479</accession>
<proteinExistence type="predicted"/>
<evidence type="ECO:0000313" key="2">
    <source>
        <dbReference type="EMBL" id="MDK2127110.1"/>
    </source>
</evidence>
<dbReference type="RefSeq" id="WP_284103419.1">
    <property type="nucleotide sequence ID" value="NZ_JARRAF010000146.1"/>
</dbReference>
<dbReference type="EMBL" id="JARRAF010000146">
    <property type="protein sequence ID" value="MDK2127110.1"/>
    <property type="molecule type" value="Genomic_DNA"/>
</dbReference>
<keyword evidence="3" id="KW-1185">Reference proteome</keyword>
<dbReference type="Proteomes" id="UP001172778">
    <property type="component" value="Unassembled WGS sequence"/>
</dbReference>
<sequence length="125" mass="14628">MQRRKVTFKLYPNAAQSERLEQWVRLHCELYNAALEERIDAYRKTGKSISYYDQQNILPEVKALRPELVELGSHALQQTLRKLDLAFQAFFRRAKAGQTPGFPRFKSSKRFSGFSYPDPAGWKML</sequence>
<reference evidence="2" key="1">
    <citation type="submission" date="2023-03" db="EMBL/GenBank/DDBJ databases">
        <title>Chitinimonas shenzhenensis gen. nov., sp. nov., a novel member of family Burkholderiaceae isolated from activated sludge collected in Shen Zhen, China.</title>
        <authorList>
            <person name="Wang X."/>
        </authorList>
    </citation>
    <scope>NUCLEOTIDE SEQUENCE</scope>
    <source>
        <strain evidence="2">DQS-5</strain>
    </source>
</reference>
<feature type="domain" description="Transposase putative helix-turn-helix" evidence="1">
    <location>
        <begin position="1"/>
        <end position="47"/>
    </location>
</feature>
<organism evidence="2 3">
    <name type="scientific">Parachitinimonas caeni</name>
    <dbReference type="NCBI Taxonomy" id="3031301"/>
    <lineage>
        <taxon>Bacteria</taxon>
        <taxon>Pseudomonadati</taxon>
        <taxon>Pseudomonadota</taxon>
        <taxon>Betaproteobacteria</taxon>
        <taxon>Neisseriales</taxon>
        <taxon>Chitinibacteraceae</taxon>
        <taxon>Parachitinimonas</taxon>
    </lineage>
</organism>